<dbReference type="InterPro" id="IPR003661">
    <property type="entry name" value="HisK_dim/P_dom"/>
</dbReference>
<keyword evidence="10 16" id="KW-0067">ATP-binding</keyword>
<evidence type="ECO:0000256" key="6">
    <source>
        <dbReference type="ARBA" id="ARBA00022679"/>
    </source>
</evidence>
<evidence type="ECO:0000256" key="8">
    <source>
        <dbReference type="ARBA" id="ARBA00022741"/>
    </source>
</evidence>
<dbReference type="SMART" id="SM00387">
    <property type="entry name" value="HATPase_c"/>
    <property type="match status" value="1"/>
</dbReference>
<dbReference type="RefSeq" id="WP_379287528.1">
    <property type="nucleotide sequence ID" value="NZ_JBHTIU010000028.1"/>
</dbReference>
<proteinExistence type="predicted"/>
<dbReference type="Proteomes" id="UP001597120">
    <property type="component" value="Unassembled WGS sequence"/>
</dbReference>
<evidence type="ECO:0000256" key="13">
    <source>
        <dbReference type="ARBA" id="ARBA00023136"/>
    </source>
</evidence>
<evidence type="ECO:0000256" key="5">
    <source>
        <dbReference type="ARBA" id="ARBA00022553"/>
    </source>
</evidence>
<accession>A0ABW3D7G7</accession>
<sequence>MINIHTLLLNAFIVLISIFLYQVLCLDREKEKYKSFISLFLFSATNLLCMTFPIHIYSGFFFDLRFIPVILCFFYSGYRNLVIITAVHLLYRYLLGGGGFYASIEVACILMLGLMIAGPFRDSFPIRKKMAIATFFTLFYSIIVSISSMATLGQSEIYVRFFLEYIAINLITIWMSVYLLENLIEKSRLKKEIRQAEKLSLFGNLTASIAHEIRNPLTVVNGFLQLLIENRGTEQQNREYQQLMKQELERALSIITQYLSIAKPDPDITEPLELGKVIAQVTRTMSPYANLNKVEIHSLIPPGLHLVADLAKIKQCFINIMKNGIEAMEDGGVLQINAEKRKNELVIDITDQGVGMTQEEIDRLGMPFYSTKEKGTGLGTMYSYSILRGMGGRVEVKSKKGAGTRVTLIIPVPQESPVE</sequence>
<keyword evidence="11 14" id="KW-1133">Transmembrane helix</keyword>
<protein>
    <recommendedName>
        <fullName evidence="3">histidine kinase</fullName>
        <ecNumber evidence="3">2.7.13.3</ecNumber>
    </recommendedName>
</protein>
<dbReference type="CDD" id="cd00082">
    <property type="entry name" value="HisKA"/>
    <property type="match status" value="1"/>
</dbReference>
<dbReference type="InterPro" id="IPR036097">
    <property type="entry name" value="HisK_dim/P_sf"/>
</dbReference>
<keyword evidence="4" id="KW-1003">Cell membrane</keyword>
<feature type="transmembrane region" description="Helical" evidence="14">
    <location>
        <begin position="7"/>
        <end position="24"/>
    </location>
</feature>
<evidence type="ECO:0000256" key="11">
    <source>
        <dbReference type="ARBA" id="ARBA00022989"/>
    </source>
</evidence>
<dbReference type="SUPFAM" id="SSF55874">
    <property type="entry name" value="ATPase domain of HSP90 chaperone/DNA topoisomerase II/histidine kinase"/>
    <property type="match status" value="1"/>
</dbReference>
<gene>
    <name evidence="16" type="ORF">ACFQ03_08810</name>
</gene>
<evidence type="ECO:0000256" key="1">
    <source>
        <dbReference type="ARBA" id="ARBA00000085"/>
    </source>
</evidence>
<comment type="catalytic activity">
    <reaction evidence="1">
        <text>ATP + protein L-histidine = ADP + protein N-phospho-L-histidine.</text>
        <dbReference type="EC" id="2.7.13.3"/>
    </reaction>
</comment>
<dbReference type="PROSITE" id="PS50109">
    <property type="entry name" value="HIS_KIN"/>
    <property type="match status" value="1"/>
</dbReference>
<dbReference type="Pfam" id="PF07694">
    <property type="entry name" value="5TM-5TMR_LYT"/>
    <property type="match status" value="1"/>
</dbReference>
<evidence type="ECO:0000256" key="12">
    <source>
        <dbReference type="ARBA" id="ARBA00023012"/>
    </source>
</evidence>
<dbReference type="EC" id="2.7.13.3" evidence="3"/>
<reference evidence="17" key="1">
    <citation type="journal article" date="2019" name="Int. J. Syst. Evol. Microbiol.">
        <title>The Global Catalogue of Microorganisms (GCM) 10K type strain sequencing project: providing services to taxonomists for standard genome sequencing and annotation.</title>
        <authorList>
            <consortium name="The Broad Institute Genomics Platform"/>
            <consortium name="The Broad Institute Genome Sequencing Center for Infectious Disease"/>
            <person name="Wu L."/>
            <person name="Ma J."/>
        </authorList>
    </citation>
    <scope>NUCLEOTIDE SEQUENCE [LARGE SCALE GENOMIC DNA]</scope>
    <source>
        <strain evidence="17">CCUG 57263</strain>
    </source>
</reference>
<evidence type="ECO:0000256" key="14">
    <source>
        <dbReference type="SAM" id="Phobius"/>
    </source>
</evidence>
<comment type="caution">
    <text evidence="16">The sequence shown here is derived from an EMBL/GenBank/DDBJ whole genome shotgun (WGS) entry which is preliminary data.</text>
</comment>
<keyword evidence="17" id="KW-1185">Reference proteome</keyword>
<feature type="transmembrane region" description="Helical" evidence="14">
    <location>
        <begin position="69"/>
        <end position="94"/>
    </location>
</feature>
<dbReference type="PANTHER" id="PTHR43065">
    <property type="entry name" value="SENSOR HISTIDINE KINASE"/>
    <property type="match status" value="1"/>
</dbReference>
<feature type="transmembrane region" description="Helical" evidence="14">
    <location>
        <begin position="36"/>
        <end position="57"/>
    </location>
</feature>
<dbReference type="SMART" id="SM00388">
    <property type="entry name" value="HisKA"/>
    <property type="match status" value="1"/>
</dbReference>
<feature type="transmembrane region" description="Helical" evidence="14">
    <location>
        <begin position="130"/>
        <end position="151"/>
    </location>
</feature>
<dbReference type="InterPro" id="IPR003594">
    <property type="entry name" value="HATPase_dom"/>
</dbReference>
<evidence type="ECO:0000256" key="10">
    <source>
        <dbReference type="ARBA" id="ARBA00022840"/>
    </source>
</evidence>
<dbReference type="Pfam" id="PF02518">
    <property type="entry name" value="HATPase_c"/>
    <property type="match status" value="1"/>
</dbReference>
<evidence type="ECO:0000256" key="2">
    <source>
        <dbReference type="ARBA" id="ARBA00004651"/>
    </source>
</evidence>
<dbReference type="EMBL" id="JBHTIU010000028">
    <property type="protein sequence ID" value="MFD0869251.1"/>
    <property type="molecule type" value="Genomic_DNA"/>
</dbReference>
<evidence type="ECO:0000256" key="7">
    <source>
        <dbReference type="ARBA" id="ARBA00022692"/>
    </source>
</evidence>
<feature type="transmembrane region" description="Helical" evidence="14">
    <location>
        <begin position="157"/>
        <end position="180"/>
    </location>
</feature>
<evidence type="ECO:0000259" key="15">
    <source>
        <dbReference type="PROSITE" id="PS50109"/>
    </source>
</evidence>
<keyword evidence="5" id="KW-0597">Phosphoprotein</keyword>
<evidence type="ECO:0000313" key="17">
    <source>
        <dbReference type="Proteomes" id="UP001597120"/>
    </source>
</evidence>
<feature type="transmembrane region" description="Helical" evidence="14">
    <location>
        <begin position="100"/>
        <end position="118"/>
    </location>
</feature>
<organism evidence="16 17">
    <name type="scientific">Paenibacillus residui</name>
    <dbReference type="NCBI Taxonomy" id="629724"/>
    <lineage>
        <taxon>Bacteria</taxon>
        <taxon>Bacillati</taxon>
        <taxon>Bacillota</taxon>
        <taxon>Bacilli</taxon>
        <taxon>Bacillales</taxon>
        <taxon>Paenibacillaceae</taxon>
        <taxon>Paenibacillus</taxon>
    </lineage>
</organism>
<keyword evidence="7 14" id="KW-0812">Transmembrane</keyword>
<keyword evidence="9" id="KW-0418">Kinase</keyword>
<keyword evidence="6" id="KW-0808">Transferase</keyword>
<keyword evidence="13 14" id="KW-0472">Membrane</keyword>
<dbReference type="PANTHER" id="PTHR43065:SF46">
    <property type="entry name" value="C4-DICARBOXYLATE TRANSPORT SENSOR PROTEIN DCTB"/>
    <property type="match status" value="1"/>
</dbReference>
<dbReference type="InterPro" id="IPR036890">
    <property type="entry name" value="HATPase_C_sf"/>
</dbReference>
<dbReference type="PRINTS" id="PR00344">
    <property type="entry name" value="BCTRLSENSOR"/>
</dbReference>
<dbReference type="InterPro" id="IPR004358">
    <property type="entry name" value="Sig_transdc_His_kin-like_C"/>
</dbReference>
<comment type="subcellular location">
    <subcellularLocation>
        <location evidence="2">Cell membrane</location>
        <topology evidence="2">Multi-pass membrane protein</topology>
    </subcellularLocation>
</comment>
<dbReference type="Gene3D" id="1.10.287.130">
    <property type="match status" value="1"/>
</dbReference>
<dbReference type="GO" id="GO:0005524">
    <property type="term" value="F:ATP binding"/>
    <property type="evidence" value="ECO:0007669"/>
    <property type="project" value="UniProtKB-KW"/>
</dbReference>
<keyword evidence="8" id="KW-0547">Nucleotide-binding</keyword>
<dbReference type="SUPFAM" id="SSF47384">
    <property type="entry name" value="Homodimeric domain of signal transducing histidine kinase"/>
    <property type="match status" value="1"/>
</dbReference>
<evidence type="ECO:0000256" key="4">
    <source>
        <dbReference type="ARBA" id="ARBA00022475"/>
    </source>
</evidence>
<evidence type="ECO:0000256" key="9">
    <source>
        <dbReference type="ARBA" id="ARBA00022777"/>
    </source>
</evidence>
<evidence type="ECO:0000313" key="16">
    <source>
        <dbReference type="EMBL" id="MFD0869251.1"/>
    </source>
</evidence>
<dbReference type="Gene3D" id="3.30.565.10">
    <property type="entry name" value="Histidine kinase-like ATPase, C-terminal domain"/>
    <property type="match status" value="1"/>
</dbReference>
<evidence type="ECO:0000256" key="3">
    <source>
        <dbReference type="ARBA" id="ARBA00012438"/>
    </source>
</evidence>
<dbReference type="InterPro" id="IPR011620">
    <property type="entry name" value="Sig_transdc_His_kinase_LytS_TM"/>
</dbReference>
<name>A0ABW3D7G7_9BACL</name>
<keyword evidence="12" id="KW-0902">Two-component regulatory system</keyword>
<dbReference type="Pfam" id="PF00512">
    <property type="entry name" value="HisKA"/>
    <property type="match status" value="1"/>
</dbReference>
<dbReference type="InterPro" id="IPR005467">
    <property type="entry name" value="His_kinase_dom"/>
</dbReference>
<feature type="domain" description="Histidine kinase" evidence="15">
    <location>
        <begin position="208"/>
        <end position="414"/>
    </location>
</feature>